<dbReference type="GO" id="GO:0110001">
    <property type="term" value="C:toxin-antitoxin complex"/>
    <property type="evidence" value="ECO:0007669"/>
    <property type="project" value="InterPro"/>
</dbReference>
<keyword evidence="2" id="KW-1277">Toxin-antitoxin system</keyword>
<reference evidence="6 7" key="1">
    <citation type="submission" date="2019-01" db="EMBL/GenBank/DDBJ databases">
        <title>Genome sequencing of strain DFW100M-13.</title>
        <authorList>
            <person name="Heo J."/>
            <person name="Kim S.-J."/>
            <person name="Kim J.-S."/>
            <person name="Hong S.-B."/>
            <person name="Kwon S.-W."/>
        </authorList>
    </citation>
    <scope>NUCLEOTIDE SEQUENCE [LARGE SCALE GENOMIC DNA]</scope>
    <source>
        <strain evidence="6 7">DFW100M-13</strain>
    </source>
</reference>
<evidence type="ECO:0000256" key="4">
    <source>
        <dbReference type="ARBA" id="ARBA00022741"/>
    </source>
</evidence>
<dbReference type="EMBL" id="CP035494">
    <property type="protein sequence ID" value="QAY61700.1"/>
    <property type="molecule type" value="Genomic_DNA"/>
</dbReference>
<dbReference type="PANTHER" id="PTHR34139">
    <property type="entry name" value="UPF0331 PROTEIN MJ0127"/>
    <property type="match status" value="1"/>
</dbReference>
<keyword evidence="7" id="KW-1185">Reference proteome</keyword>
<evidence type="ECO:0000256" key="3">
    <source>
        <dbReference type="ARBA" id="ARBA00022722"/>
    </source>
</evidence>
<evidence type="ECO:0000313" key="7">
    <source>
        <dbReference type="Proteomes" id="UP000293995"/>
    </source>
</evidence>
<name>A0A4P6EGT8_9MICO</name>
<dbReference type="Proteomes" id="UP000293995">
    <property type="component" value="Chromosome"/>
</dbReference>
<evidence type="ECO:0000256" key="5">
    <source>
        <dbReference type="ARBA" id="ARBA00022801"/>
    </source>
</evidence>
<dbReference type="GO" id="GO:0016787">
    <property type="term" value="F:hydrolase activity"/>
    <property type="evidence" value="ECO:0007669"/>
    <property type="project" value="UniProtKB-KW"/>
</dbReference>
<evidence type="ECO:0000313" key="6">
    <source>
        <dbReference type="EMBL" id="QAY61700.1"/>
    </source>
</evidence>
<keyword evidence="4" id="KW-0547">Nucleotide-binding</keyword>
<dbReference type="GO" id="GO:0000166">
    <property type="term" value="F:nucleotide binding"/>
    <property type="evidence" value="ECO:0007669"/>
    <property type="project" value="UniProtKB-KW"/>
</dbReference>
<dbReference type="Pfam" id="PF01934">
    <property type="entry name" value="HepT-like"/>
    <property type="match status" value="1"/>
</dbReference>
<evidence type="ECO:0000256" key="2">
    <source>
        <dbReference type="ARBA" id="ARBA00022649"/>
    </source>
</evidence>
<gene>
    <name evidence="6" type="ORF">ET475_04015</name>
</gene>
<dbReference type="KEGG" id="mprt:ET475_04015"/>
<keyword evidence="1" id="KW-0597">Phosphoprotein</keyword>
<keyword evidence="3" id="KW-0540">Nuclease</keyword>
<dbReference type="InterPro" id="IPR008201">
    <property type="entry name" value="HepT-like"/>
</dbReference>
<dbReference type="OrthoDB" id="4725864at2"/>
<sequence>MQRELLLIREMIDAATRIREVVGDLDADSLRADTLRLDSVLWNFTVLGEAASQIPDEVKERHPSVGWAQPTRLRNRIVRGYWSADVDILHAAAARDLPKLIDQLSAVLATYETGCGF</sequence>
<dbReference type="PANTHER" id="PTHR34139:SF1">
    <property type="entry name" value="RNASE MJ1380-RELATED"/>
    <property type="match status" value="1"/>
</dbReference>
<dbReference type="AlphaFoldDB" id="A0A4P6EGT8"/>
<dbReference type="InterPro" id="IPR051813">
    <property type="entry name" value="HepT_RNase_toxin"/>
</dbReference>
<keyword evidence="5" id="KW-0378">Hydrolase</keyword>
<organism evidence="6 7">
    <name type="scientific">Microbacterium protaetiae</name>
    <dbReference type="NCBI Taxonomy" id="2509458"/>
    <lineage>
        <taxon>Bacteria</taxon>
        <taxon>Bacillati</taxon>
        <taxon>Actinomycetota</taxon>
        <taxon>Actinomycetes</taxon>
        <taxon>Micrococcales</taxon>
        <taxon>Microbacteriaceae</taxon>
        <taxon>Microbacterium</taxon>
    </lineage>
</organism>
<proteinExistence type="predicted"/>
<protein>
    <submittedName>
        <fullName evidence="6">DUF86 domain-containing protein</fullName>
    </submittedName>
</protein>
<dbReference type="GO" id="GO:0004540">
    <property type="term" value="F:RNA nuclease activity"/>
    <property type="evidence" value="ECO:0007669"/>
    <property type="project" value="InterPro"/>
</dbReference>
<evidence type="ECO:0000256" key="1">
    <source>
        <dbReference type="ARBA" id="ARBA00022553"/>
    </source>
</evidence>
<accession>A0A4P6EGT8</accession>